<organism evidence="1 2">
    <name type="scientific">Metabacillus hrfriensis</name>
    <dbReference type="NCBI Taxonomy" id="3048891"/>
    <lineage>
        <taxon>Bacteria</taxon>
        <taxon>Bacillati</taxon>
        <taxon>Bacillota</taxon>
        <taxon>Bacilli</taxon>
        <taxon>Bacillales</taxon>
        <taxon>Bacillaceae</taxon>
        <taxon>Metabacillus</taxon>
    </lineage>
</organism>
<accession>A0ACD4RI86</accession>
<protein>
    <submittedName>
        <fullName evidence="1">GNAT family N-acetyltransferase</fullName>
        <ecNumber evidence="1">2.3.1.-</ecNumber>
    </submittedName>
</protein>
<reference evidence="2" key="1">
    <citation type="journal article" date="2025" name="Aquaculture">
        <title>Assessment of the bioflocculant production and safety properties of Metabacillus hrfriensis sp. nov. based on phenotypic and whole-genome sequencing analysis.</title>
        <authorList>
            <person name="Zhang R."/>
            <person name="Zhao Z."/>
            <person name="Luo L."/>
            <person name="Wang S."/>
            <person name="Guo K."/>
            <person name="Xu W."/>
        </authorList>
    </citation>
    <scope>NUCLEOTIDE SEQUENCE [LARGE SCALE GENOMIC DNA]</scope>
    <source>
        <strain evidence="2">CT-WN-B3</strain>
    </source>
</reference>
<gene>
    <name evidence="1" type="ORF">QLQ22_12550</name>
</gene>
<keyword evidence="1" id="KW-0012">Acyltransferase</keyword>
<name>A0ACD4RI86_9BACI</name>
<keyword evidence="2" id="KW-1185">Reference proteome</keyword>
<evidence type="ECO:0000313" key="1">
    <source>
        <dbReference type="EMBL" id="WHZ60102.1"/>
    </source>
</evidence>
<dbReference type="EMBL" id="CP126116">
    <property type="protein sequence ID" value="WHZ60102.1"/>
    <property type="molecule type" value="Genomic_DNA"/>
</dbReference>
<evidence type="ECO:0000313" key="2">
    <source>
        <dbReference type="Proteomes" id="UP001226091"/>
    </source>
</evidence>
<sequence>MEIRWEEITGNHLDHLDEVFKLYNTTFPFEVREPDTIFLKSLAYAEKEKHNNFRFIAGFEGEELVSFATGHYLADVNSGFIVYIVTNPAVRSKGLGAKTLFKMEQLLKEDAIRAGNLSLESLILETETEEMAHTAEEKEDCVKRKTFFERNDYKLLEEVHYLQPPLHSGDNSILLNLYLKTLQETEITLKEVKEIIRAMYKEKYEKVNEIDKSMLSGCLEKMGLIH</sequence>
<proteinExistence type="predicted"/>
<dbReference type="EC" id="2.3.1.-" evidence="1"/>
<dbReference type="Proteomes" id="UP001226091">
    <property type="component" value="Chromosome"/>
</dbReference>
<keyword evidence="1" id="KW-0808">Transferase</keyword>